<proteinExistence type="predicted"/>
<gene>
    <name evidence="3" type="primary">tssE</name>
    <name evidence="3" type="ORF">R1T40_00085</name>
</gene>
<evidence type="ECO:0000313" key="3">
    <source>
        <dbReference type="EMBL" id="WOI31400.1"/>
    </source>
</evidence>
<dbReference type="RefSeq" id="WP_317384049.1">
    <property type="nucleotide sequence ID" value="NZ_CP136702.1"/>
</dbReference>
<dbReference type="InterPro" id="IPR053176">
    <property type="entry name" value="T6SS_TssE1-like"/>
</dbReference>
<evidence type="ECO:0000259" key="2">
    <source>
        <dbReference type="Pfam" id="PF04965"/>
    </source>
</evidence>
<keyword evidence="4" id="KW-1185">Reference proteome</keyword>
<name>A0ABZ0HBI2_TRISK</name>
<organism evidence="3 4">
    <name type="scientific">Tritonibacter scottomollicae</name>
    <name type="common">Epibacterium scottomollicae</name>
    <dbReference type="NCBI Taxonomy" id="483013"/>
    <lineage>
        <taxon>Bacteria</taxon>
        <taxon>Pseudomonadati</taxon>
        <taxon>Pseudomonadota</taxon>
        <taxon>Alphaproteobacteria</taxon>
        <taxon>Rhodobacterales</taxon>
        <taxon>Paracoccaceae</taxon>
        <taxon>Tritonibacter</taxon>
    </lineage>
</organism>
<dbReference type="InterPro" id="IPR007048">
    <property type="entry name" value="IraD/Gp25-like"/>
</dbReference>
<feature type="region of interest" description="Disordered" evidence="1">
    <location>
        <begin position="39"/>
        <end position="64"/>
    </location>
</feature>
<dbReference type="Pfam" id="PF04965">
    <property type="entry name" value="GPW_gp25"/>
    <property type="match status" value="1"/>
</dbReference>
<protein>
    <submittedName>
        <fullName evidence="3">Type VI secretion system baseplate subunit TssE</fullName>
    </submittedName>
</protein>
<dbReference type="EMBL" id="CP136702">
    <property type="protein sequence ID" value="WOI31400.1"/>
    <property type="molecule type" value="Genomic_DNA"/>
</dbReference>
<dbReference type="Proteomes" id="UP001302666">
    <property type="component" value="Plasmid unnamed5"/>
</dbReference>
<dbReference type="PANTHER" id="PTHR38595:SF1">
    <property type="entry name" value="TYPE VI SECRETION SYSTEM COMPONENT TSSE1"/>
    <property type="match status" value="1"/>
</dbReference>
<reference evidence="3 4" key="1">
    <citation type="submission" date="2023-10" db="EMBL/GenBank/DDBJ databases">
        <title>Eight complete genome sequences of bacteria isolated from laboratory stock of Giant Kelp gametophytes.</title>
        <authorList>
            <person name="Tolentino B."/>
            <person name="Nuzhdin S."/>
        </authorList>
    </citation>
    <scope>NUCLEOTIDE SEQUENCE [LARGE SCALE GENOMIC DNA]</scope>
    <source>
        <strain evidence="3 4">LC.270.F.C4</strain>
        <plasmid evidence="3 4">unnamed5</plasmid>
    </source>
</reference>
<dbReference type="PANTHER" id="PTHR38595">
    <property type="entry name" value="CYTOPLASMIC PROTEIN-RELATED"/>
    <property type="match status" value="1"/>
</dbReference>
<evidence type="ECO:0000313" key="4">
    <source>
        <dbReference type="Proteomes" id="UP001302666"/>
    </source>
</evidence>
<sequence length="198" mass="21999">MMATRTPANGASELQHANAHDRAKVSIFQVFRSSFEEHDARRRNFSDPNDEVAITRRSRPRREGVTADQLRAHLAIDLDALLNTIRLDAVCDLSDAPHVAGSVINYGFRDLSSVSLTQLQRQDLISSIQKSLLRHEPRIVPETLHVSVLEAEANSHRRIKIAVEAEIAGDPVDVPVDFDAEVDFGAGKMRMSTLRVNA</sequence>
<keyword evidence="3" id="KW-0614">Plasmid</keyword>
<evidence type="ECO:0000256" key="1">
    <source>
        <dbReference type="SAM" id="MobiDB-lite"/>
    </source>
</evidence>
<feature type="domain" description="IraD/Gp25-like" evidence="2">
    <location>
        <begin position="69"/>
        <end position="171"/>
    </location>
</feature>
<accession>A0ABZ0HBI2</accession>
<dbReference type="InterPro" id="IPR017737">
    <property type="entry name" value="TssE1-like"/>
</dbReference>
<geneLocation type="plasmid" evidence="3 4">
    <name>unnamed5</name>
</geneLocation>
<dbReference type="SUPFAM" id="SSF160719">
    <property type="entry name" value="gpW/gp25-like"/>
    <property type="match status" value="1"/>
</dbReference>
<dbReference type="NCBIfam" id="TIGR03357">
    <property type="entry name" value="VI_zyme"/>
    <property type="match status" value="1"/>
</dbReference>